<evidence type="ECO:0000256" key="1">
    <source>
        <dbReference type="SAM" id="MobiDB-lite"/>
    </source>
</evidence>
<name>A0ABR9HIT2_9ACTN</name>
<dbReference type="EMBL" id="JADBDY010000001">
    <property type="protein sequence ID" value="MBE1458930.1"/>
    <property type="molecule type" value="Genomic_DNA"/>
</dbReference>
<organism evidence="2 3">
    <name type="scientific">Nocardiopsis terrae</name>
    <dbReference type="NCBI Taxonomy" id="372655"/>
    <lineage>
        <taxon>Bacteria</taxon>
        <taxon>Bacillati</taxon>
        <taxon>Actinomycetota</taxon>
        <taxon>Actinomycetes</taxon>
        <taxon>Streptosporangiales</taxon>
        <taxon>Nocardiopsidaceae</taxon>
        <taxon>Nocardiopsis</taxon>
    </lineage>
</organism>
<accession>A0ABR9HIT2</accession>
<proteinExistence type="predicted"/>
<evidence type="ECO:0000313" key="3">
    <source>
        <dbReference type="Proteomes" id="UP000598217"/>
    </source>
</evidence>
<feature type="region of interest" description="Disordered" evidence="1">
    <location>
        <begin position="28"/>
        <end position="66"/>
    </location>
</feature>
<keyword evidence="3" id="KW-1185">Reference proteome</keyword>
<reference evidence="2 3" key="1">
    <citation type="submission" date="2020-10" db="EMBL/GenBank/DDBJ databases">
        <title>Sequencing the genomes of 1000 actinobacteria strains.</title>
        <authorList>
            <person name="Klenk H.-P."/>
        </authorList>
    </citation>
    <scope>NUCLEOTIDE SEQUENCE [LARGE SCALE GENOMIC DNA]</scope>
    <source>
        <strain evidence="2 3">DSM 45157</strain>
    </source>
</reference>
<dbReference type="RefSeq" id="WP_191271919.1">
    <property type="nucleotide sequence ID" value="NZ_BMXJ01000005.1"/>
</dbReference>
<evidence type="ECO:0000313" key="2">
    <source>
        <dbReference type="EMBL" id="MBE1458930.1"/>
    </source>
</evidence>
<protein>
    <submittedName>
        <fullName evidence="2">Uncharacterized protein</fullName>
    </submittedName>
</protein>
<sequence>MNSGPALVWMADCGPDRRRWMADRARESGYTLDGLLPPQPSLRRPRRTQQRRPSAVKPPGGTPAPEAWTTARLLIAAVLRMRSRPADTADRDLVRALCPALAGAGTAVLAAGARRGHRSRERAFRALTEEWARQGGPAAGPWFSRTLTRLGRPELAPS</sequence>
<dbReference type="Proteomes" id="UP000598217">
    <property type="component" value="Unassembled WGS sequence"/>
</dbReference>
<comment type="caution">
    <text evidence="2">The sequence shown here is derived from an EMBL/GenBank/DDBJ whole genome shotgun (WGS) entry which is preliminary data.</text>
</comment>
<gene>
    <name evidence="2" type="ORF">H4W79_003144</name>
</gene>